<feature type="region of interest" description="Disordered" evidence="1">
    <location>
        <begin position="1"/>
        <end position="59"/>
    </location>
</feature>
<evidence type="ECO:0000313" key="2">
    <source>
        <dbReference type="EMBL" id="CAD9551258.1"/>
    </source>
</evidence>
<evidence type="ECO:0000256" key="1">
    <source>
        <dbReference type="SAM" id="MobiDB-lite"/>
    </source>
</evidence>
<accession>A0A7S2NPK1</accession>
<feature type="compositionally biased region" description="Gly residues" evidence="1">
    <location>
        <begin position="29"/>
        <end position="38"/>
    </location>
</feature>
<dbReference type="InterPro" id="IPR011009">
    <property type="entry name" value="Kinase-like_dom_sf"/>
</dbReference>
<reference evidence="2" key="1">
    <citation type="submission" date="2021-01" db="EMBL/GenBank/DDBJ databases">
        <authorList>
            <person name="Corre E."/>
            <person name="Pelletier E."/>
            <person name="Niang G."/>
            <person name="Scheremetjew M."/>
            <person name="Finn R."/>
            <person name="Kale V."/>
            <person name="Holt S."/>
            <person name="Cochrane G."/>
            <person name="Meng A."/>
            <person name="Brown T."/>
            <person name="Cohen L."/>
        </authorList>
    </citation>
    <scope>NUCLEOTIDE SEQUENCE</scope>
    <source>
        <strain evidence="2">UTEX LB 985</strain>
    </source>
</reference>
<dbReference type="SUPFAM" id="SSF56112">
    <property type="entry name" value="Protein kinase-like (PK-like)"/>
    <property type="match status" value="1"/>
</dbReference>
<evidence type="ECO:0008006" key="3">
    <source>
        <dbReference type="Google" id="ProtNLM"/>
    </source>
</evidence>
<gene>
    <name evidence="2" type="ORF">CBRE1094_LOCUS45588</name>
</gene>
<feature type="compositionally biased region" description="Polar residues" evidence="1">
    <location>
        <begin position="1"/>
        <end position="15"/>
    </location>
</feature>
<name>A0A7S2NPK1_9EUKA</name>
<proteinExistence type="predicted"/>
<organism evidence="2">
    <name type="scientific">Haptolina brevifila</name>
    <dbReference type="NCBI Taxonomy" id="156173"/>
    <lineage>
        <taxon>Eukaryota</taxon>
        <taxon>Haptista</taxon>
        <taxon>Haptophyta</taxon>
        <taxon>Prymnesiophyceae</taxon>
        <taxon>Prymnesiales</taxon>
        <taxon>Prymnesiaceae</taxon>
        <taxon>Haptolina</taxon>
    </lineage>
</organism>
<dbReference type="EMBL" id="HBGU01083515">
    <property type="protein sequence ID" value="CAD9551258.1"/>
    <property type="molecule type" value="Transcribed_RNA"/>
</dbReference>
<protein>
    <recommendedName>
        <fullName evidence="3">Protein kinase domain-containing protein</fullName>
    </recommendedName>
</protein>
<dbReference type="AlphaFoldDB" id="A0A7S2NPK1"/>
<dbReference type="Gene3D" id="1.10.510.10">
    <property type="entry name" value="Transferase(Phosphotransferase) domain 1"/>
    <property type="match status" value="1"/>
</dbReference>
<sequence length="176" mass="17355">MSHGMSPSATPTSLQAAHEEGSAAEIDGGRPGDGGVHGGTPFYLAPERTQGGGSAATSRSATLLTEGGASAFGPSHPSAVSPLSPASDVYSLGVCVAEMHGGFATAMERAAVVGALKKAAGETTDGKAAGGGARRTSQPMLSSLEAEELALSMLAPHPTARPMTADVERTAIELAG</sequence>